<comment type="caution">
    <text evidence="2">The sequence shown here is derived from an EMBL/GenBank/DDBJ whole genome shotgun (WGS) entry which is preliminary data.</text>
</comment>
<keyword evidence="1" id="KW-0472">Membrane</keyword>
<sequence length="134" mass="15465">EHQGSYLMPLLYHSVGVSLGALSSEQDVIFLNIPGFDLIKYPYEWIFPLLIMAVVLLIFLIFFGKMRNRLPLTAVAKGFIPLLLSLVLVGLLSYFFWQLMLMLYPGYLEMEHGFTYNGYWYIYAVAFLTLAVCF</sequence>
<feature type="transmembrane region" description="Helical" evidence="1">
    <location>
        <begin position="75"/>
        <end position="97"/>
    </location>
</feature>
<feature type="transmembrane region" description="Helical" evidence="1">
    <location>
        <begin position="45"/>
        <end position="63"/>
    </location>
</feature>
<protein>
    <submittedName>
        <fullName evidence="2">Peptidase M28</fullName>
    </submittedName>
</protein>
<keyword evidence="1" id="KW-0812">Transmembrane</keyword>
<feature type="transmembrane region" description="Helical" evidence="1">
    <location>
        <begin position="117"/>
        <end position="133"/>
    </location>
</feature>
<accession>A0ABX1DG46</accession>
<keyword evidence="3" id="KW-1185">Reference proteome</keyword>
<dbReference type="EMBL" id="JAAVJS010000359">
    <property type="protein sequence ID" value="NJX17195.1"/>
    <property type="molecule type" value="Genomic_DNA"/>
</dbReference>
<feature type="non-terminal residue" evidence="2">
    <location>
        <position position="1"/>
    </location>
</feature>
<evidence type="ECO:0000313" key="3">
    <source>
        <dbReference type="Proteomes" id="UP000760545"/>
    </source>
</evidence>
<feature type="non-terminal residue" evidence="2">
    <location>
        <position position="134"/>
    </location>
</feature>
<dbReference type="Proteomes" id="UP000760545">
    <property type="component" value="Unassembled WGS sequence"/>
</dbReference>
<evidence type="ECO:0000313" key="2">
    <source>
        <dbReference type="EMBL" id="NJX17195.1"/>
    </source>
</evidence>
<keyword evidence="1" id="KW-1133">Transmembrane helix</keyword>
<organism evidence="2 3">
    <name type="scientific">Tamlana crocina</name>
    <dbReference type="NCBI Taxonomy" id="393006"/>
    <lineage>
        <taxon>Bacteria</taxon>
        <taxon>Pseudomonadati</taxon>
        <taxon>Bacteroidota</taxon>
        <taxon>Flavobacteriia</taxon>
        <taxon>Flavobacteriales</taxon>
        <taxon>Flavobacteriaceae</taxon>
        <taxon>Tamlana</taxon>
    </lineage>
</organism>
<reference evidence="2 3" key="1">
    <citation type="submission" date="2020-03" db="EMBL/GenBank/DDBJ databases">
        <title>Tamlana sp. nov, isolated from XXX.</title>
        <authorList>
            <person name="Cao W.R."/>
        </authorList>
    </citation>
    <scope>NUCLEOTIDE SEQUENCE [LARGE SCALE GENOMIC DNA]</scope>
    <source>
        <strain evidence="2 3">HST1-43</strain>
    </source>
</reference>
<name>A0ABX1DG46_9FLAO</name>
<gene>
    <name evidence="2" type="ORF">HC176_17115</name>
</gene>
<evidence type="ECO:0000256" key="1">
    <source>
        <dbReference type="SAM" id="Phobius"/>
    </source>
</evidence>
<proteinExistence type="predicted"/>